<evidence type="ECO:0000256" key="1">
    <source>
        <dbReference type="SAM" id="Coils"/>
    </source>
</evidence>
<dbReference type="PANTHER" id="PTHR37516">
    <property type="entry name" value="SCA1 COMPLEX SCAFFOLD PROTEIN SCAA"/>
    <property type="match status" value="1"/>
</dbReference>
<dbReference type="Proteomes" id="UP001150062">
    <property type="component" value="Unassembled WGS sequence"/>
</dbReference>
<dbReference type="SUPFAM" id="SSF48371">
    <property type="entry name" value="ARM repeat"/>
    <property type="match status" value="1"/>
</dbReference>
<feature type="region of interest" description="Disordered" evidence="2">
    <location>
        <begin position="1007"/>
        <end position="1032"/>
    </location>
</feature>
<evidence type="ECO:0000256" key="2">
    <source>
        <dbReference type="SAM" id="MobiDB-lite"/>
    </source>
</evidence>
<feature type="region of interest" description="Disordered" evidence="2">
    <location>
        <begin position="436"/>
        <end position="507"/>
    </location>
</feature>
<keyword evidence="4" id="KW-1185">Reference proteome</keyword>
<keyword evidence="1" id="KW-0175">Coiled coil</keyword>
<dbReference type="InterPro" id="IPR037474">
    <property type="entry name" value="ScaA"/>
</dbReference>
<accession>A0ABQ8XYC0</accession>
<feature type="compositionally biased region" description="Basic residues" evidence="2">
    <location>
        <begin position="1012"/>
        <end position="1028"/>
    </location>
</feature>
<reference evidence="3" key="1">
    <citation type="submission" date="2022-08" db="EMBL/GenBank/DDBJ databases">
        <title>Novel sulfate-reducing endosymbionts in the free-living metamonad Anaeramoeba.</title>
        <authorList>
            <person name="Jerlstrom-Hultqvist J."/>
            <person name="Cepicka I."/>
            <person name="Gallot-Lavallee L."/>
            <person name="Salas-Leiva D."/>
            <person name="Curtis B.A."/>
            <person name="Zahonova K."/>
            <person name="Pipaliya S."/>
            <person name="Dacks J."/>
            <person name="Roger A.J."/>
        </authorList>
    </citation>
    <scope>NUCLEOTIDE SEQUENCE</scope>
    <source>
        <strain evidence="3">Schooner1</strain>
    </source>
</reference>
<feature type="compositionally biased region" description="Low complexity" evidence="2">
    <location>
        <begin position="446"/>
        <end position="495"/>
    </location>
</feature>
<comment type="caution">
    <text evidence="3">The sequence shown here is derived from an EMBL/GenBank/DDBJ whole genome shotgun (WGS) entry which is preliminary data.</text>
</comment>
<gene>
    <name evidence="3" type="ORF">M0813_26928</name>
</gene>
<name>A0ABQ8XYC0_9EUKA</name>
<dbReference type="EMBL" id="JAOAOG010000239">
    <property type="protein sequence ID" value="KAJ6237369.1"/>
    <property type="molecule type" value="Genomic_DNA"/>
</dbReference>
<proteinExistence type="predicted"/>
<feature type="compositionally biased region" description="Basic residues" evidence="2">
    <location>
        <begin position="496"/>
        <end position="505"/>
    </location>
</feature>
<dbReference type="InterPro" id="IPR016024">
    <property type="entry name" value="ARM-type_fold"/>
</dbReference>
<evidence type="ECO:0000313" key="3">
    <source>
        <dbReference type="EMBL" id="KAJ6237369.1"/>
    </source>
</evidence>
<organism evidence="3 4">
    <name type="scientific">Anaeramoeba flamelloides</name>
    <dbReference type="NCBI Taxonomy" id="1746091"/>
    <lineage>
        <taxon>Eukaryota</taxon>
        <taxon>Metamonada</taxon>
        <taxon>Anaeramoebidae</taxon>
        <taxon>Anaeramoeba</taxon>
    </lineage>
</organism>
<feature type="coiled-coil region" evidence="1">
    <location>
        <begin position="56"/>
        <end position="83"/>
    </location>
</feature>
<dbReference type="PANTHER" id="PTHR37516:SF1">
    <property type="entry name" value="SCA1 COMPLEX SCAFFOLD PROTEIN SCAA"/>
    <property type="match status" value="1"/>
</dbReference>
<evidence type="ECO:0000313" key="4">
    <source>
        <dbReference type="Proteomes" id="UP001150062"/>
    </source>
</evidence>
<sequence>MSISVKKQQPNLISGQNKNFSKWSVPKIDPFEETPTQNIKTGDQCPFFLNSKGLVFDKYYNLIDNYQKEQNKKEKEQQQEQDTSNHLSVRTNKLENNCKFYREKYSPNNIFQLQPFPQVDKFDKFEEYEKAVLDWELQTKSQIGYLQLPQTISRVYYRPAVVKSEDDQYANFSYRNSLASTGDRSSKVRKNGSESSISISSINDEGFQNNGLNEHSQLLKFEVIDGTSCITLPERDQWNNQLIAQEPDPMYYDTFEDYRLAYKNWSKNVISELKIIPPHARDFEKLEYFITSKKKGKIEKKREERRNNIIFKNKIINQKIEKNIIKTKCFDEFLNKIHNFNSSYSIDSNKQQIDKYINSIKKKKITNHNLNDNEEKLFKNENITNYKTLDQNTQKLFESFSEKVDFNIKKNQAFYSTPTPKVHGIIHGSFKKSKIYNNAKKKDNTINNLRNSHSSRSNSNISNNSNNNNTKTNNDNNSSSNSSNGGNNNNNNNSIIRRRIKKKKTAREPVRVTLENLGNLCLFGLDPIMDKPSNNYHCPAKINGKQVFFEIPQYDCFQQISLKGLKDAPGYSRQIKKILLQIPQIHENKQLNSWYYPKKIPKNGTKISKKFINGLLGKKNFTLKEIELILLSEMKIDQLQTISSEKVTYRNYEQSYFQVFLSSIGISNFHYLFKIFQNSPSKFVHSKLAYLIQEIIKTPKGQKILESYIENKSIENLYYITFSLNYFEETKLSIFPYNNKFNERLNLYSERPYDSFEKIILTHYYLSLILHFMKFGNLKEGNNKNKLLIENSLQNLLSFFILSWKSDENNFWEYILKKISKPNILISTYYLNILIHILNLPHQDVKQLLCVKYDFLNDLLSMSKSKFTNVRYSVFLVLNKIFMNNQWLEHICTFFKNNIKNLTLINNILPEIDYYKNNNKARPSIILSSRLLINFLFNYFKLIQDPRYLVDSFINVSFFNILLSRIENYLKNDISNETLILSTKLFKKITKIFLQFNLFKIDSNNDNDNNKNKNKGNSKGKGKGKGNKVSKTDEDDEVNKIEKILINKEFIDKLYSLISTNPNKYPEAKTNLFKIYLLIFEKNEIYQLNFKDDNFFGKIIQIARSSSNAKLNKQLWILLYKLILKHKETMNLLKKKYLRIIMELINTNNHDTIISYGLDWISKILVMDEVEKRRMSLKLKPIRSTKKSLKTIEKDVKTFIDFFLDNSLFVKINMIYMKYKDSHNGTVFINLAKLYQTIIFSNNCVKIKKKNMKKEYVTGILKMEQLLVGFSNDKKSQSPLVKKNKFDQINKRHTMNLKRKSRIFGKKLN</sequence>
<protein>
    <submittedName>
        <fullName evidence="3">Sca1 complex scaffold protein scaa</fullName>
    </submittedName>
</protein>